<keyword evidence="9" id="KW-1185">Reference proteome</keyword>
<comment type="catalytic activity">
    <reaction evidence="1">
        <text>Hydrolysis of terminal, non-reducing beta-D-glucosyl residues with release of beta-D-glucose.</text>
        <dbReference type="EC" id="3.2.1.21"/>
    </reaction>
</comment>
<evidence type="ECO:0000256" key="1">
    <source>
        <dbReference type="ARBA" id="ARBA00000448"/>
    </source>
</evidence>
<evidence type="ECO:0000256" key="3">
    <source>
        <dbReference type="ARBA" id="ARBA00012744"/>
    </source>
</evidence>
<evidence type="ECO:0000256" key="2">
    <source>
        <dbReference type="ARBA" id="ARBA00005336"/>
    </source>
</evidence>
<dbReference type="InterPro" id="IPR017853">
    <property type="entry name" value="GH"/>
</dbReference>
<dbReference type="RefSeq" id="WP_373562925.1">
    <property type="nucleotide sequence ID" value="NZ_JACCBY010000001.1"/>
</dbReference>
<sequence>MVDVSRDGRWGRMVDGAGEDSFLGSAMAAAQVRGVQGSRIVAPGARHGGGEALRRIRGAPGGRKYEEAGMPDETLWNVYLPPCKAAIDAGAANIMSAYPPLNGVPATGNRWLLTDVLRKTWGFKGFVVSDAEAVESLRMHGIAENWQQVAAKALDAGVNMEMNASLPRYRILREAIASGRVSLERLDQTVRRILEAKIRLVSSSIPTSTNGVWTGCCPVGAVSWWRGSPRRVMPCCCATRAVCPLDRSRVRRLAMIGDLAASGADALGPWVSKQNKPVQGSIVDAIKATGGRDQRDLLAGCVHPA</sequence>
<keyword evidence="4" id="KW-0732">Signal</keyword>
<gene>
    <name evidence="8" type="ORF">HD841_000910</name>
</gene>
<proteinExistence type="inferred from homology"/>
<dbReference type="Proteomes" id="UP000517753">
    <property type="component" value="Unassembled WGS sequence"/>
</dbReference>
<evidence type="ECO:0000256" key="5">
    <source>
        <dbReference type="ARBA" id="ARBA00022801"/>
    </source>
</evidence>
<evidence type="ECO:0000313" key="9">
    <source>
        <dbReference type="Proteomes" id="UP000517753"/>
    </source>
</evidence>
<dbReference type="Gene3D" id="3.20.20.300">
    <property type="entry name" value="Glycoside hydrolase, family 3, N-terminal domain"/>
    <property type="match status" value="1"/>
</dbReference>
<dbReference type="SUPFAM" id="SSF51445">
    <property type="entry name" value="(Trans)glycosidases"/>
    <property type="match status" value="1"/>
</dbReference>
<dbReference type="InterPro" id="IPR051915">
    <property type="entry name" value="Cellulose_Degrad_GH3"/>
</dbReference>
<protein>
    <recommendedName>
        <fullName evidence="3">beta-glucosidase</fullName>
        <ecNumber evidence="3">3.2.1.21</ecNumber>
    </recommendedName>
</protein>
<evidence type="ECO:0000313" key="8">
    <source>
        <dbReference type="EMBL" id="NYD89141.1"/>
    </source>
</evidence>
<dbReference type="InterPro" id="IPR001764">
    <property type="entry name" value="Glyco_hydro_3_N"/>
</dbReference>
<dbReference type="PANTHER" id="PTHR30620:SF16">
    <property type="entry name" value="LYSOSOMAL BETA GLUCOSIDASE"/>
    <property type="match status" value="1"/>
</dbReference>
<accession>A0A7Y9FKS5</accession>
<feature type="domain" description="Glycoside hydrolase family 3 N-terminal" evidence="7">
    <location>
        <begin position="1"/>
        <end position="195"/>
    </location>
</feature>
<dbReference type="InterPro" id="IPR036962">
    <property type="entry name" value="Glyco_hydro_3_N_sf"/>
</dbReference>
<dbReference type="PRINTS" id="PR00133">
    <property type="entry name" value="GLHYDRLASE3"/>
</dbReference>
<evidence type="ECO:0000256" key="4">
    <source>
        <dbReference type="ARBA" id="ARBA00022729"/>
    </source>
</evidence>
<comment type="similarity">
    <text evidence="2">Belongs to the glycosyl hydrolase 3 family.</text>
</comment>
<dbReference type="Pfam" id="PF00933">
    <property type="entry name" value="Glyco_hydro_3"/>
    <property type="match status" value="1"/>
</dbReference>
<evidence type="ECO:0000259" key="7">
    <source>
        <dbReference type="Pfam" id="PF00933"/>
    </source>
</evidence>
<dbReference type="GO" id="GO:0008422">
    <property type="term" value="F:beta-glucosidase activity"/>
    <property type="evidence" value="ECO:0007669"/>
    <property type="project" value="UniProtKB-EC"/>
</dbReference>
<organism evidence="8 9">
    <name type="scientific">Sphingomonas melonis</name>
    <dbReference type="NCBI Taxonomy" id="152682"/>
    <lineage>
        <taxon>Bacteria</taxon>
        <taxon>Pseudomonadati</taxon>
        <taxon>Pseudomonadota</taxon>
        <taxon>Alphaproteobacteria</taxon>
        <taxon>Sphingomonadales</taxon>
        <taxon>Sphingomonadaceae</taxon>
        <taxon>Sphingomonas</taxon>
    </lineage>
</organism>
<dbReference type="EMBL" id="JACCBY010000001">
    <property type="protein sequence ID" value="NYD89141.1"/>
    <property type="molecule type" value="Genomic_DNA"/>
</dbReference>
<dbReference type="AlphaFoldDB" id="A0A7Y9FKS5"/>
<dbReference type="EC" id="3.2.1.21" evidence="3"/>
<name>A0A7Y9FKS5_9SPHN</name>
<dbReference type="GO" id="GO:0009251">
    <property type="term" value="P:glucan catabolic process"/>
    <property type="evidence" value="ECO:0007669"/>
    <property type="project" value="TreeGrafter"/>
</dbReference>
<keyword evidence="6" id="KW-0326">Glycosidase</keyword>
<comment type="caution">
    <text evidence="8">The sequence shown here is derived from an EMBL/GenBank/DDBJ whole genome shotgun (WGS) entry which is preliminary data.</text>
</comment>
<keyword evidence="5 8" id="KW-0378">Hydrolase</keyword>
<dbReference type="PANTHER" id="PTHR30620">
    <property type="entry name" value="PERIPLASMIC BETA-GLUCOSIDASE-RELATED"/>
    <property type="match status" value="1"/>
</dbReference>
<evidence type="ECO:0000256" key="6">
    <source>
        <dbReference type="ARBA" id="ARBA00023295"/>
    </source>
</evidence>
<reference evidence="8 9" key="1">
    <citation type="submission" date="2020-08" db="EMBL/GenBank/DDBJ databases">
        <title>The Agave Microbiome: Exploring the role of microbial communities in plant adaptations to desert environments.</title>
        <authorList>
            <person name="Partida-Martinez L.P."/>
        </authorList>
    </citation>
    <scope>NUCLEOTIDE SEQUENCE [LARGE SCALE GENOMIC DNA]</scope>
    <source>
        <strain evidence="8 9">AS2.3</strain>
    </source>
</reference>